<name>A0A136JF68_9PEZI</name>
<dbReference type="EMBL" id="KQ964246">
    <property type="protein sequence ID" value="KXJ95815.1"/>
    <property type="molecule type" value="Genomic_DNA"/>
</dbReference>
<accession>A0A136JF68</accession>
<dbReference type="InParanoid" id="A0A136JF68"/>
<evidence type="ECO:0000259" key="2">
    <source>
        <dbReference type="Pfam" id="PF17648"/>
    </source>
</evidence>
<evidence type="ECO:0000256" key="1">
    <source>
        <dbReference type="SAM" id="Phobius"/>
    </source>
</evidence>
<dbReference type="PANTHER" id="PTHR38695:SF1">
    <property type="entry name" value="AMINO ACID PERMEASE_ SLC12A DOMAIN-CONTAINING PROTEIN"/>
    <property type="match status" value="1"/>
</dbReference>
<keyword evidence="1" id="KW-0812">Transmembrane</keyword>
<feature type="domain" description="Luciferase" evidence="2">
    <location>
        <begin position="203"/>
        <end position="274"/>
    </location>
</feature>
<organism evidence="3 4">
    <name type="scientific">Microdochium bolleyi</name>
    <dbReference type="NCBI Taxonomy" id="196109"/>
    <lineage>
        <taxon>Eukaryota</taxon>
        <taxon>Fungi</taxon>
        <taxon>Dikarya</taxon>
        <taxon>Ascomycota</taxon>
        <taxon>Pezizomycotina</taxon>
        <taxon>Sordariomycetes</taxon>
        <taxon>Xylariomycetidae</taxon>
        <taxon>Xylariales</taxon>
        <taxon>Microdochiaceae</taxon>
        <taxon>Microdochium</taxon>
    </lineage>
</organism>
<keyword evidence="1" id="KW-0472">Membrane</keyword>
<protein>
    <recommendedName>
        <fullName evidence="2">Luciferase domain-containing protein</fullName>
    </recommendedName>
</protein>
<evidence type="ECO:0000313" key="4">
    <source>
        <dbReference type="Proteomes" id="UP000070501"/>
    </source>
</evidence>
<dbReference type="OrthoDB" id="9987011at2759"/>
<evidence type="ECO:0000313" key="3">
    <source>
        <dbReference type="EMBL" id="KXJ95815.1"/>
    </source>
</evidence>
<keyword evidence="4" id="KW-1185">Reference proteome</keyword>
<reference evidence="4" key="1">
    <citation type="submission" date="2016-02" db="EMBL/GenBank/DDBJ databases">
        <title>Draft genome sequence of Microdochium bolleyi, a fungal endophyte of beachgrass.</title>
        <authorList>
            <consortium name="DOE Joint Genome Institute"/>
            <person name="David A.S."/>
            <person name="May G."/>
            <person name="Haridas S."/>
            <person name="Lim J."/>
            <person name="Wang M."/>
            <person name="Labutti K."/>
            <person name="Lipzen A."/>
            <person name="Barry K."/>
            <person name="Grigoriev I.V."/>
        </authorList>
    </citation>
    <scope>NUCLEOTIDE SEQUENCE [LARGE SCALE GENOMIC DNA]</scope>
    <source>
        <strain evidence="4">J235TASD1</strain>
    </source>
</reference>
<dbReference type="AlphaFoldDB" id="A0A136JF68"/>
<dbReference type="Pfam" id="PF17648">
    <property type="entry name" value="Luciferase"/>
    <property type="match status" value="1"/>
</dbReference>
<gene>
    <name evidence="3" type="ORF">Micbo1qcDRAFT_157896</name>
</gene>
<feature type="transmembrane region" description="Helical" evidence="1">
    <location>
        <begin position="58"/>
        <end position="74"/>
    </location>
</feature>
<dbReference type="STRING" id="196109.A0A136JF68"/>
<dbReference type="PANTHER" id="PTHR38695">
    <property type="entry name" value="AMINO ACID PERMEASE_ SLC12A DOMAIN-CONTAINING PROTEIN"/>
    <property type="match status" value="1"/>
</dbReference>
<proteinExistence type="predicted"/>
<dbReference type="Proteomes" id="UP000070501">
    <property type="component" value="Unassembled WGS sequence"/>
</dbReference>
<keyword evidence="1" id="KW-1133">Transmembrane helix</keyword>
<feature type="transmembrane region" description="Helical" evidence="1">
    <location>
        <begin position="32"/>
        <end position="52"/>
    </location>
</feature>
<sequence>MASCVTRTQTSQWQHVEDDALKLVVTITQEPVCVTLGAPAIVAISLCLITAIRLLQPAAVVALVALAPMALFVHNDFQNYLKLGPGGTPSTFSGYLKINWLKLWALRDPFTPMAVHGELEPAHGILSKKPLPYRCGPRPNVVGIAPQRQTNQFGSRECYLALRRILARHSQEHDTLLGLGTSCFEKHGIGLFARFPVNNTCQGEIVHVHNSDFAMHMNLHPEDAKEVLAKGWGQRHPLTAQRWLKMPVPENFTMVYAPRSEDELKIVCRIIQAAGYWVMAEDIEVQMG</sequence>
<dbReference type="InterPro" id="IPR048273">
    <property type="entry name" value="Luciferase"/>
</dbReference>
<dbReference type="InterPro" id="IPR040841">
    <property type="entry name" value="Luciferase_dom"/>
</dbReference>